<feature type="region of interest" description="Disordered" evidence="1">
    <location>
        <begin position="174"/>
        <end position="202"/>
    </location>
</feature>
<dbReference type="EMBL" id="JAYWIO010000007">
    <property type="protein sequence ID" value="KAK7251419.1"/>
    <property type="molecule type" value="Genomic_DNA"/>
</dbReference>
<dbReference type="AlphaFoldDB" id="A0AAN9E921"/>
<gene>
    <name evidence="2" type="ORF">RIF29_34600</name>
</gene>
<accession>A0AAN9E921</accession>
<evidence type="ECO:0000256" key="1">
    <source>
        <dbReference type="SAM" id="MobiDB-lite"/>
    </source>
</evidence>
<dbReference type="PANTHER" id="PTHR36048">
    <property type="entry name" value="RIBOSOME MATURATION FACTOR"/>
    <property type="match status" value="1"/>
</dbReference>
<sequence length="202" mass="23129">MEGKPITTEAVAFTEKKMDMKLDDIVKMSKNIEASKQKRIANKSHKSSNTVMQYKSSKVHRYTETKSSTRQDFLANRRSNFQGNQFPVAIEVAQKAVVAPLRYRFSNRNKVVSWNKARFHSSVSQRRAGSVGFAAKKSLPSPQQQQKEEVNIMPKQRPQTLDSLFANMEEQRMRALSRQNNAVQHNGGGSRRQPWGRDRFGN</sequence>
<evidence type="ECO:0000313" key="3">
    <source>
        <dbReference type="Proteomes" id="UP001372338"/>
    </source>
</evidence>
<feature type="region of interest" description="Disordered" evidence="1">
    <location>
        <begin position="39"/>
        <end position="69"/>
    </location>
</feature>
<name>A0AAN9E921_CROPI</name>
<keyword evidence="3" id="KW-1185">Reference proteome</keyword>
<evidence type="ECO:0000313" key="2">
    <source>
        <dbReference type="EMBL" id="KAK7251419.1"/>
    </source>
</evidence>
<organism evidence="2 3">
    <name type="scientific">Crotalaria pallida</name>
    <name type="common">Smooth rattlebox</name>
    <name type="synonym">Crotalaria striata</name>
    <dbReference type="NCBI Taxonomy" id="3830"/>
    <lineage>
        <taxon>Eukaryota</taxon>
        <taxon>Viridiplantae</taxon>
        <taxon>Streptophyta</taxon>
        <taxon>Embryophyta</taxon>
        <taxon>Tracheophyta</taxon>
        <taxon>Spermatophyta</taxon>
        <taxon>Magnoliopsida</taxon>
        <taxon>eudicotyledons</taxon>
        <taxon>Gunneridae</taxon>
        <taxon>Pentapetalae</taxon>
        <taxon>rosids</taxon>
        <taxon>fabids</taxon>
        <taxon>Fabales</taxon>
        <taxon>Fabaceae</taxon>
        <taxon>Papilionoideae</taxon>
        <taxon>50 kb inversion clade</taxon>
        <taxon>genistoids sensu lato</taxon>
        <taxon>core genistoids</taxon>
        <taxon>Crotalarieae</taxon>
        <taxon>Crotalaria</taxon>
    </lineage>
</organism>
<dbReference type="PANTHER" id="PTHR36048:SF1">
    <property type="entry name" value="RIBOSOME MATURATION FACTOR"/>
    <property type="match status" value="1"/>
</dbReference>
<comment type="caution">
    <text evidence="2">The sequence shown here is derived from an EMBL/GenBank/DDBJ whole genome shotgun (WGS) entry which is preliminary data.</text>
</comment>
<dbReference type="Proteomes" id="UP001372338">
    <property type="component" value="Unassembled WGS sequence"/>
</dbReference>
<proteinExistence type="predicted"/>
<feature type="compositionally biased region" description="Polar residues" evidence="1">
    <location>
        <begin position="47"/>
        <end position="56"/>
    </location>
</feature>
<reference evidence="2 3" key="1">
    <citation type="submission" date="2024-01" db="EMBL/GenBank/DDBJ databases">
        <title>The genomes of 5 underutilized Papilionoideae crops provide insights into root nodulation and disease resistanc.</title>
        <authorList>
            <person name="Yuan L."/>
        </authorList>
    </citation>
    <scope>NUCLEOTIDE SEQUENCE [LARGE SCALE GENOMIC DNA]</scope>
    <source>
        <strain evidence="2">ZHUSHIDOU_FW_LH</strain>
        <tissue evidence="2">Leaf</tissue>
    </source>
</reference>
<protein>
    <submittedName>
        <fullName evidence="2">Uncharacterized protein</fullName>
    </submittedName>
</protein>